<reference evidence="1" key="1">
    <citation type="journal article" date="2020" name="Nature">
        <title>Giant virus diversity and host interactions through global metagenomics.</title>
        <authorList>
            <person name="Schulz F."/>
            <person name="Roux S."/>
            <person name="Paez-Espino D."/>
            <person name="Jungbluth S."/>
            <person name="Walsh D.A."/>
            <person name="Denef V.J."/>
            <person name="McMahon K.D."/>
            <person name="Konstantinidis K.T."/>
            <person name="Eloe-Fadrosh E.A."/>
            <person name="Kyrpides N.C."/>
            <person name="Woyke T."/>
        </authorList>
    </citation>
    <scope>NUCLEOTIDE SEQUENCE</scope>
    <source>
        <strain evidence="1">GVMAG-S-ERX555931-87</strain>
    </source>
</reference>
<dbReference type="EMBL" id="MN738745">
    <property type="protein sequence ID" value="QHT36545.1"/>
    <property type="molecule type" value="Genomic_DNA"/>
</dbReference>
<accession>A0A6C0FBJ8</accession>
<organism evidence="1">
    <name type="scientific">viral metagenome</name>
    <dbReference type="NCBI Taxonomy" id="1070528"/>
    <lineage>
        <taxon>unclassified sequences</taxon>
        <taxon>metagenomes</taxon>
        <taxon>organismal metagenomes</taxon>
    </lineage>
</organism>
<proteinExistence type="predicted"/>
<dbReference type="AlphaFoldDB" id="A0A6C0FBJ8"/>
<sequence length="202" mass="24503">MENIKYGEHCNNCYFYNNRDMYDIKTKKVVDVDPIKIDIGDMVYYFKSSEFQERLEKVMNEDDSDEIKSRKLFVVFNLVMKDKWLKYISWDKLQDIIFFDSRNTFLHRGDIEKDSEYWKNHYNDIFTSNISINPDDIYVICKVNHETGDHYYTYYRIQTIIEMTRQGMGLNPDDFTKAYWKLKMDYLTKKSGNNIIVNFTEM</sequence>
<protein>
    <submittedName>
        <fullName evidence="1">Uncharacterized protein</fullName>
    </submittedName>
</protein>
<evidence type="ECO:0000313" key="1">
    <source>
        <dbReference type="EMBL" id="QHT36545.1"/>
    </source>
</evidence>
<name>A0A6C0FBJ8_9ZZZZ</name>